<dbReference type="Gene3D" id="3.40.50.300">
    <property type="entry name" value="P-loop containing nucleotide triphosphate hydrolases"/>
    <property type="match status" value="1"/>
</dbReference>
<dbReference type="PANTHER" id="PTHR43384">
    <property type="entry name" value="SEPTUM SITE-DETERMINING PROTEIN MIND HOMOLOG, CHLOROPLASTIC-RELATED"/>
    <property type="match status" value="1"/>
</dbReference>
<evidence type="ECO:0000313" key="7">
    <source>
        <dbReference type="Proteomes" id="UP001499974"/>
    </source>
</evidence>
<dbReference type="InterPro" id="IPR050625">
    <property type="entry name" value="ParA/MinD_ATPase"/>
</dbReference>
<keyword evidence="4" id="KW-0472">Membrane</keyword>
<dbReference type="InterPro" id="IPR025669">
    <property type="entry name" value="AAA_dom"/>
</dbReference>
<evidence type="ECO:0000256" key="1">
    <source>
        <dbReference type="ARBA" id="ARBA00022741"/>
    </source>
</evidence>
<keyword evidence="2" id="KW-0067">ATP-binding</keyword>
<feature type="modified residue" description="4-aspartylphosphate" evidence="3">
    <location>
        <position position="57"/>
    </location>
</feature>
<dbReference type="InterPro" id="IPR011006">
    <property type="entry name" value="CheY-like_superfamily"/>
</dbReference>
<evidence type="ECO:0000259" key="5">
    <source>
        <dbReference type="PROSITE" id="PS50110"/>
    </source>
</evidence>
<gene>
    <name evidence="6" type="ORF">GCM10023349_21130</name>
</gene>
<dbReference type="InterPro" id="IPR027417">
    <property type="entry name" value="P-loop_NTPase"/>
</dbReference>
<comment type="caution">
    <text evidence="6">The sequence shown here is derived from an EMBL/GenBank/DDBJ whole genome shotgun (WGS) entry which is preliminary data.</text>
</comment>
<dbReference type="Gene3D" id="3.40.50.2300">
    <property type="match status" value="1"/>
</dbReference>
<keyword evidence="4" id="KW-0812">Transmembrane</keyword>
<accession>A0ABP8X9D6</accession>
<evidence type="ECO:0000256" key="4">
    <source>
        <dbReference type="SAM" id="Phobius"/>
    </source>
</evidence>
<dbReference type="RefSeq" id="WP_345521220.1">
    <property type="nucleotide sequence ID" value="NZ_BAABKM010000002.1"/>
</dbReference>
<dbReference type="SUPFAM" id="SSF52172">
    <property type="entry name" value="CheY-like"/>
    <property type="match status" value="1"/>
</dbReference>
<dbReference type="PANTHER" id="PTHR43384:SF6">
    <property type="entry name" value="SEPTUM SITE-DETERMINING PROTEIN MIND HOMOLOG, CHLOROPLASTIC"/>
    <property type="match status" value="1"/>
</dbReference>
<dbReference type="SUPFAM" id="SSF52540">
    <property type="entry name" value="P-loop containing nucleoside triphosphate hydrolases"/>
    <property type="match status" value="1"/>
</dbReference>
<evidence type="ECO:0000256" key="2">
    <source>
        <dbReference type="ARBA" id="ARBA00022840"/>
    </source>
</evidence>
<keyword evidence="3" id="KW-0597">Phosphoprotein</keyword>
<keyword evidence="1" id="KW-0547">Nucleotide-binding</keyword>
<evidence type="ECO:0000313" key="6">
    <source>
        <dbReference type="EMBL" id="GAA4703481.1"/>
    </source>
</evidence>
<reference evidence="7" key="1">
    <citation type="journal article" date="2019" name="Int. J. Syst. Evol. Microbiol.">
        <title>The Global Catalogue of Microorganisms (GCM) 10K type strain sequencing project: providing services to taxonomists for standard genome sequencing and annotation.</title>
        <authorList>
            <consortium name="The Broad Institute Genomics Platform"/>
            <consortium name="The Broad Institute Genome Sequencing Center for Infectious Disease"/>
            <person name="Wu L."/>
            <person name="Ma J."/>
        </authorList>
    </citation>
    <scope>NUCLEOTIDE SEQUENCE [LARGE SCALE GENOMIC DNA]</scope>
    <source>
        <strain evidence="7">JCM 18531</strain>
    </source>
</reference>
<evidence type="ECO:0000256" key="3">
    <source>
        <dbReference type="PROSITE-ProRule" id="PRU00169"/>
    </source>
</evidence>
<feature type="domain" description="Response regulatory" evidence="5">
    <location>
        <begin position="4"/>
        <end position="122"/>
    </location>
</feature>
<keyword evidence="4" id="KW-1133">Transmembrane helix</keyword>
<dbReference type="Proteomes" id="UP001499974">
    <property type="component" value="Unassembled WGS sequence"/>
</dbReference>
<dbReference type="InterPro" id="IPR001789">
    <property type="entry name" value="Sig_transdc_resp-reg_receiver"/>
</dbReference>
<proteinExistence type="predicted"/>
<keyword evidence="7" id="KW-1185">Reference proteome</keyword>
<organism evidence="6 7">
    <name type="scientific">Nocardioides conyzicola</name>
    <dbReference type="NCBI Taxonomy" id="1651781"/>
    <lineage>
        <taxon>Bacteria</taxon>
        <taxon>Bacillati</taxon>
        <taxon>Actinomycetota</taxon>
        <taxon>Actinomycetes</taxon>
        <taxon>Propionibacteriales</taxon>
        <taxon>Nocardioidaceae</taxon>
        <taxon>Nocardioides</taxon>
    </lineage>
</organism>
<dbReference type="PROSITE" id="PS50110">
    <property type="entry name" value="RESPONSE_REGULATORY"/>
    <property type="match status" value="1"/>
</dbReference>
<dbReference type="Pfam" id="PF13614">
    <property type="entry name" value="AAA_31"/>
    <property type="match status" value="1"/>
</dbReference>
<protein>
    <recommendedName>
        <fullName evidence="5">Response regulatory domain-containing protein</fullName>
    </recommendedName>
</protein>
<sequence>MNGRVLVAGENEERRNRVVVTLGEIGELTILGAVEARSDVALVVDDADQELDLLLVDVDFGEQVVLSMTRELTKVRPDLGVVILADHPSVEFFSAAMEAGARGLLPTNPSVEDLHGRLAQIADWQRRVRSMAFASSGADAAGRVIVVTGAKGGVGTSTIALHLALTAVRGGNGRRVCLVDLDLQQRGLRHLLDFHGRRTILDLVPVAENVTGRHVDEALFGHYSGLKMLLAPHEPERADEVTGDATRYILGAIRDQFDVVIVDAGSVLTEPGAVAMDFADDLILVATPDVPALRGARETLGMMSRLEVAKAGDVKVLFNRASPRSEVQPDLGRRITGTEAFKVAVPEDWKHLEEVANGASALDLGDSPFRRAIIALGRELQLGTRLRPRGSDEPVLRTEADQAIAEMKSRRGRKRRKRGDAGQTTVEMIFGIVVSAALFLLLLQVALYAIATVSSRRAADAAAIIGSRDGLIPRQVRAQEAAESRVPGFLDVQVRDHGDGTFTAEVHVPQIVPLGDLSIKQSGSYTD</sequence>
<feature type="transmembrane region" description="Helical" evidence="4">
    <location>
        <begin position="428"/>
        <end position="450"/>
    </location>
</feature>
<dbReference type="EMBL" id="BAABKM010000002">
    <property type="protein sequence ID" value="GAA4703481.1"/>
    <property type="molecule type" value="Genomic_DNA"/>
</dbReference>
<name>A0ABP8X9D6_9ACTN</name>